<evidence type="ECO:0000313" key="2">
    <source>
        <dbReference type="EMBL" id="OXU27775.1"/>
    </source>
</evidence>
<feature type="compositionally biased region" description="Low complexity" evidence="1">
    <location>
        <begin position="146"/>
        <end position="156"/>
    </location>
</feature>
<feature type="region of interest" description="Disordered" evidence="1">
    <location>
        <begin position="1"/>
        <end position="26"/>
    </location>
</feature>
<gene>
    <name evidence="2" type="ORF">TSAR_013663</name>
</gene>
<protein>
    <submittedName>
        <fullName evidence="2">Uncharacterized protein</fullName>
    </submittedName>
</protein>
<organism evidence="2 3">
    <name type="scientific">Trichomalopsis sarcophagae</name>
    <dbReference type="NCBI Taxonomy" id="543379"/>
    <lineage>
        <taxon>Eukaryota</taxon>
        <taxon>Metazoa</taxon>
        <taxon>Ecdysozoa</taxon>
        <taxon>Arthropoda</taxon>
        <taxon>Hexapoda</taxon>
        <taxon>Insecta</taxon>
        <taxon>Pterygota</taxon>
        <taxon>Neoptera</taxon>
        <taxon>Endopterygota</taxon>
        <taxon>Hymenoptera</taxon>
        <taxon>Apocrita</taxon>
        <taxon>Proctotrupomorpha</taxon>
        <taxon>Chalcidoidea</taxon>
        <taxon>Pteromalidae</taxon>
        <taxon>Pteromalinae</taxon>
        <taxon>Trichomalopsis</taxon>
    </lineage>
</organism>
<comment type="caution">
    <text evidence="2">The sequence shown here is derived from an EMBL/GenBank/DDBJ whole genome shotgun (WGS) entry which is preliminary data.</text>
</comment>
<dbReference type="Proteomes" id="UP000215335">
    <property type="component" value="Unassembled WGS sequence"/>
</dbReference>
<feature type="compositionally biased region" description="Basic and acidic residues" evidence="1">
    <location>
        <begin position="122"/>
        <end position="138"/>
    </location>
</feature>
<feature type="compositionally biased region" description="Polar residues" evidence="1">
    <location>
        <begin position="1"/>
        <end position="13"/>
    </location>
</feature>
<dbReference type="AlphaFoldDB" id="A0A232FAU4"/>
<dbReference type="STRING" id="543379.A0A232FAU4"/>
<feature type="compositionally biased region" description="Low complexity" evidence="1">
    <location>
        <begin position="165"/>
        <end position="178"/>
    </location>
</feature>
<evidence type="ECO:0000313" key="3">
    <source>
        <dbReference type="Proteomes" id="UP000215335"/>
    </source>
</evidence>
<feature type="region of interest" description="Disordered" evidence="1">
    <location>
        <begin position="121"/>
        <end position="185"/>
    </location>
</feature>
<accession>A0A232FAU4</accession>
<reference evidence="2 3" key="1">
    <citation type="journal article" date="2017" name="Curr. Biol.">
        <title>The Evolution of Venom by Co-option of Single-Copy Genes.</title>
        <authorList>
            <person name="Martinson E.O."/>
            <person name="Mrinalini"/>
            <person name="Kelkar Y.D."/>
            <person name="Chang C.H."/>
            <person name="Werren J.H."/>
        </authorList>
    </citation>
    <scope>NUCLEOTIDE SEQUENCE [LARGE SCALE GENOMIC DNA]</scope>
    <source>
        <strain evidence="2 3">Alberta</strain>
        <tissue evidence="2">Whole body</tissue>
    </source>
</reference>
<sequence length="206" mass="22176">MKGPTETRSSANDRTFRPSSPPPPYPGFEHEIRDHLMGDGLRVKMNSNAVSLWIQGDGCRVTLAINSGLLRVSGDGCRVHIVRNLGSVEYLGDGGRIILGPESVNGRDQVKYRGNGGVIEFGETRKSSGKKSEADGEKKKKKRETSSSSTTTTSKSRVNEDGSVTVTKITTTSTPTAGKKTEGKKRLSEAIGCANVYVNLCIKNKC</sequence>
<proteinExistence type="predicted"/>
<dbReference type="OrthoDB" id="8190314at2759"/>
<name>A0A232FAU4_9HYME</name>
<evidence type="ECO:0000256" key="1">
    <source>
        <dbReference type="SAM" id="MobiDB-lite"/>
    </source>
</evidence>
<keyword evidence="3" id="KW-1185">Reference proteome</keyword>
<dbReference type="EMBL" id="NNAY01000543">
    <property type="protein sequence ID" value="OXU27775.1"/>
    <property type="molecule type" value="Genomic_DNA"/>
</dbReference>